<gene>
    <name evidence="1" type="ORF">brsh051_15840</name>
</gene>
<keyword evidence="2" id="KW-1185">Reference proteome</keyword>
<dbReference type="KEGG" id="broo:brsh051_15840"/>
<protein>
    <submittedName>
        <fullName evidence="1">Uncharacterized protein</fullName>
    </submittedName>
</protein>
<dbReference type="AlphaFoldDB" id="A0AAN0KG35"/>
<dbReference type="Proteomes" id="UP001431656">
    <property type="component" value="Chromosome"/>
</dbReference>
<proteinExistence type="predicted"/>
<evidence type="ECO:0000313" key="1">
    <source>
        <dbReference type="EMBL" id="BEH02303.1"/>
    </source>
</evidence>
<evidence type="ECO:0000313" key="2">
    <source>
        <dbReference type="Proteomes" id="UP001431656"/>
    </source>
</evidence>
<accession>A0AAN0KG35</accession>
<dbReference type="EMBL" id="AP028056">
    <property type="protein sequence ID" value="BEH02303.1"/>
    <property type="molecule type" value="Genomic_DNA"/>
</dbReference>
<sequence>MTEVQIPIESIAKVDLLLGQATMLTADRWDDLAAMIHEAMGISLLMAATHPSSRPVDVPGLTRLTALECVENALREVHTWDLALAADLPDLARLKVLLADVRREWDSAVGRRG</sequence>
<organism evidence="1 2">
    <name type="scientific">Brooklawnia propionicigenes</name>
    <dbReference type="NCBI Taxonomy" id="3041175"/>
    <lineage>
        <taxon>Bacteria</taxon>
        <taxon>Bacillati</taxon>
        <taxon>Actinomycetota</taxon>
        <taxon>Actinomycetes</taxon>
        <taxon>Propionibacteriales</taxon>
        <taxon>Propionibacteriaceae</taxon>
        <taxon>Brooklawnia</taxon>
    </lineage>
</organism>
<reference evidence="1" key="1">
    <citation type="journal article" date="2024" name="Int. J. Syst. Evol. Microbiol.">
        <title>Brooklawnia propionicigenes sp. nov., a facultatively anaerobic, propionate-producing bacterium isolated from a methanogenic reactor treating waste from cattle farms.</title>
        <authorList>
            <person name="Akita Y."/>
            <person name="Ueki A."/>
            <person name="Tonouchi A."/>
            <person name="Sugawara Y."/>
            <person name="Honma S."/>
            <person name="Kaku N."/>
            <person name="Ueki K."/>
        </authorList>
    </citation>
    <scope>NUCLEOTIDE SEQUENCE</scope>
    <source>
        <strain evidence="1">SH051</strain>
    </source>
</reference>
<dbReference type="RefSeq" id="WP_286263810.1">
    <property type="nucleotide sequence ID" value="NZ_AP028056.1"/>
</dbReference>
<name>A0AAN0KG35_9ACTN</name>